<evidence type="ECO:0000256" key="1">
    <source>
        <dbReference type="SAM" id="Phobius"/>
    </source>
</evidence>
<gene>
    <name evidence="2" type="ORF">Poly59_56050</name>
</gene>
<keyword evidence="1" id="KW-1133">Transmembrane helix</keyword>
<comment type="caution">
    <text evidence="2">The sequence shown here is derived from an EMBL/GenBank/DDBJ whole genome shotgun (WGS) entry which is preliminary data.</text>
</comment>
<accession>A0A5C6ECA7</accession>
<organism evidence="2 3">
    <name type="scientific">Rubripirellula reticaptiva</name>
    <dbReference type="NCBI Taxonomy" id="2528013"/>
    <lineage>
        <taxon>Bacteria</taxon>
        <taxon>Pseudomonadati</taxon>
        <taxon>Planctomycetota</taxon>
        <taxon>Planctomycetia</taxon>
        <taxon>Pirellulales</taxon>
        <taxon>Pirellulaceae</taxon>
        <taxon>Rubripirellula</taxon>
    </lineage>
</organism>
<keyword evidence="3" id="KW-1185">Reference proteome</keyword>
<dbReference type="RefSeq" id="WP_186776539.1">
    <property type="nucleotide sequence ID" value="NZ_SJPX01000006.1"/>
</dbReference>
<feature type="transmembrane region" description="Helical" evidence="1">
    <location>
        <begin position="31"/>
        <end position="55"/>
    </location>
</feature>
<dbReference type="Proteomes" id="UP000317977">
    <property type="component" value="Unassembled WGS sequence"/>
</dbReference>
<evidence type="ECO:0000313" key="2">
    <source>
        <dbReference type="EMBL" id="TWU46632.1"/>
    </source>
</evidence>
<name>A0A5C6ECA7_9BACT</name>
<evidence type="ECO:0000313" key="3">
    <source>
        <dbReference type="Proteomes" id="UP000317977"/>
    </source>
</evidence>
<reference evidence="2 3" key="1">
    <citation type="submission" date="2019-02" db="EMBL/GenBank/DDBJ databases">
        <title>Deep-cultivation of Planctomycetes and their phenomic and genomic characterization uncovers novel biology.</title>
        <authorList>
            <person name="Wiegand S."/>
            <person name="Jogler M."/>
            <person name="Boedeker C."/>
            <person name="Pinto D."/>
            <person name="Vollmers J."/>
            <person name="Rivas-Marin E."/>
            <person name="Kohn T."/>
            <person name="Peeters S.H."/>
            <person name="Heuer A."/>
            <person name="Rast P."/>
            <person name="Oberbeckmann S."/>
            <person name="Bunk B."/>
            <person name="Jeske O."/>
            <person name="Meyerdierks A."/>
            <person name="Storesund J.E."/>
            <person name="Kallscheuer N."/>
            <person name="Luecker S."/>
            <person name="Lage O.M."/>
            <person name="Pohl T."/>
            <person name="Merkel B.J."/>
            <person name="Hornburger P."/>
            <person name="Mueller R.-W."/>
            <person name="Bruemmer F."/>
            <person name="Labrenz M."/>
            <person name="Spormann A.M."/>
            <person name="Op Den Camp H."/>
            <person name="Overmann J."/>
            <person name="Amann R."/>
            <person name="Jetten M.S.M."/>
            <person name="Mascher T."/>
            <person name="Medema M.H."/>
            <person name="Devos D.P."/>
            <person name="Kaster A.-K."/>
            <person name="Ovreas L."/>
            <person name="Rohde M."/>
            <person name="Galperin M.Y."/>
            <person name="Jogler C."/>
        </authorList>
    </citation>
    <scope>NUCLEOTIDE SEQUENCE [LARGE SCALE GENOMIC DNA]</scope>
    <source>
        <strain evidence="2 3">Poly59</strain>
    </source>
</reference>
<proteinExistence type="predicted"/>
<sequence>MAEEKGQLETLKDAIVDEEKRLGEEVPGAPFAVVGLSYIVILAIVLAGIGLFFWLR</sequence>
<protein>
    <submittedName>
        <fullName evidence="2">Uncharacterized protein</fullName>
    </submittedName>
</protein>
<dbReference type="AlphaFoldDB" id="A0A5C6ECA7"/>
<dbReference type="EMBL" id="SJPX01000006">
    <property type="protein sequence ID" value="TWU46632.1"/>
    <property type="molecule type" value="Genomic_DNA"/>
</dbReference>
<keyword evidence="1" id="KW-0812">Transmembrane</keyword>
<keyword evidence="1" id="KW-0472">Membrane</keyword>